<feature type="binding site" evidence="3">
    <location>
        <position position="117"/>
    </location>
    <ligand>
        <name>substrate</name>
    </ligand>
</feature>
<evidence type="ECO:0000256" key="3">
    <source>
        <dbReference type="PIRSR" id="PIRSR605511-2"/>
    </source>
</evidence>
<protein>
    <recommendedName>
        <fullName evidence="4">SMP-30/Gluconolactonase/LRE-like region domain-containing protein</fullName>
    </recommendedName>
</protein>
<dbReference type="Gene3D" id="2.120.10.30">
    <property type="entry name" value="TolB, C-terminal domain"/>
    <property type="match status" value="1"/>
</dbReference>
<keyword evidence="3" id="KW-0479">Metal-binding</keyword>
<evidence type="ECO:0000256" key="2">
    <source>
        <dbReference type="PIRSR" id="PIRSR605511-1"/>
    </source>
</evidence>
<dbReference type="GO" id="GO:0005509">
    <property type="term" value="F:calcium ion binding"/>
    <property type="evidence" value="ECO:0007669"/>
    <property type="project" value="TreeGrafter"/>
</dbReference>
<keyword evidence="6" id="KW-1185">Reference proteome</keyword>
<organism evidence="5 6">
    <name type="scientific">Oidiodendron maius (strain Zn)</name>
    <dbReference type="NCBI Taxonomy" id="913774"/>
    <lineage>
        <taxon>Eukaryota</taxon>
        <taxon>Fungi</taxon>
        <taxon>Dikarya</taxon>
        <taxon>Ascomycota</taxon>
        <taxon>Pezizomycotina</taxon>
        <taxon>Leotiomycetes</taxon>
        <taxon>Leotiomycetes incertae sedis</taxon>
        <taxon>Myxotrichaceae</taxon>
        <taxon>Oidiodendron</taxon>
    </lineage>
</organism>
<feature type="active site" description="Proton donor/acceptor" evidence="2">
    <location>
        <position position="215"/>
    </location>
</feature>
<name>A0A0C3HTC9_OIDMZ</name>
<evidence type="ECO:0000313" key="5">
    <source>
        <dbReference type="EMBL" id="KIN06260.1"/>
    </source>
</evidence>
<reference evidence="6" key="2">
    <citation type="submission" date="2015-01" db="EMBL/GenBank/DDBJ databases">
        <title>Evolutionary Origins and Diversification of the Mycorrhizal Mutualists.</title>
        <authorList>
            <consortium name="DOE Joint Genome Institute"/>
            <consortium name="Mycorrhizal Genomics Consortium"/>
            <person name="Kohler A."/>
            <person name="Kuo A."/>
            <person name="Nagy L.G."/>
            <person name="Floudas D."/>
            <person name="Copeland A."/>
            <person name="Barry K.W."/>
            <person name="Cichocki N."/>
            <person name="Veneault-Fourrey C."/>
            <person name="LaButti K."/>
            <person name="Lindquist E.A."/>
            <person name="Lipzen A."/>
            <person name="Lundell T."/>
            <person name="Morin E."/>
            <person name="Murat C."/>
            <person name="Riley R."/>
            <person name="Ohm R."/>
            <person name="Sun H."/>
            <person name="Tunlid A."/>
            <person name="Henrissat B."/>
            <person name="Grigoriev I.V."/>
            <person name="Hibbett D.S."/>
            <person name="Martin F."/>
        </authorList>
    </citation>
    <scope>NUCLEOTIDE SEQUENCE [LARGE SCALE GENOMIC DNA]</scope>
    <source>
        <strain evidence="6">Zn</strain>
    </source>
</reference>
<dbReference type="OrthoDB" id="423498at2759"/>
<comment type="similarity">
    <text evidence="1">Belongs to the SMP-30/CGR1 family.</text>
</comment>
<dbReference type="InParanoid" id="A0A0C3HTC9"/>
<dbReference type="PANTHER" id="PTHR10907:SF47">
    <property type="entry name" value="REGUCALCIN"/>
    <property type="match status" value="1"/>
</dbReference>
<evidence type="ECO:0000313" key="6">
    <source>
        <dbReference type="Proteomes" id="UP000054321"/>
    </source>
</evidence>
<sequence length="305" mass="34171">MSAEFQTWTVAEPYLDIKCELGEAPYYEPETNTLRFVDIKKKQLHTVDLAIGPTSLKTLQLDMPVGVTANIEGVDPQDRILAGGKSGIYILERKTGKYKLLKRFYDSEENDERLRSNDGSVDPQGRFWIGTMNDFWVGKPQAEGALFRFNSDLTRETIATALTIPNGIGWSLDHKTLLFQHTTERRILAYDYSATDGAVSNPRSFWKLPTSGEPDGFKMDNEGYIWQAIYGEGRVLRISPDGKVVGEIKYPTKAITCPLFIGTELWVTSGSEGGDEYRGGVFKVDVGVRGLKPFDFRLDKGLGDF</sequence>
<dbReference type="Pfam" id="PF08450">
    <property type="entry name" value="SGL"/>
    <property type="match status" value="1"/>
</dbReference>
<proteinExistence type="inferred from homology"/>
<dbReference type="AlphaFoldDB" id="A0A0C3HTC9"/>
<dbReference type="HOGENOM" id="CLU_036110_3_0_1"/>
<keyword evidence="3" id="KW-0862">Zinc</keyword>
<accession>A0A0C3HTC9</accession>
<feature type="domain" description="SMP-30/Gluconolactonase/LRE-like region" evidence="4">
    <location>
        <begin position="21"/>
        <end position="270"/>
    </location>
</feature>
<dbReference type="InterPro" id="IPR011042">
    <property type="entry name" value="6-blade_b-propeller_TolB-like"/>
</dbReference>
<dbReference type="InterPro" id="IPR013658">
    <property type="entry name" value="SGL"/>
</dbReference>
<feature type="binding site" evidence="3">
    <location>
        <position position="23"/>
    </location>
    <ligand>
        <name>a divalent metal cation</name>
        <dbReference type="ChEBI" id="CHEBI:60240"/>
    </ligand>
</feature>
<reference evidence="5 6" key="1">
    <citation type="submission" date="2014-04" db="EMBL/GenBank/DDBJ databases">
        <authorList>
            <consortium name="DOE Joint Genome Institute"/>
            <person name="Kuo A."/>
            <person name="Martino E."/>
            <person name="Perotto S."/>
            <person name="Kohler A."/>
            <person name="Nagy L.G."/>
            <person name="Floudas D."/>
            <person name="Copeland A."/>
            <person name="Barry K.W."/>
            <person name="Cichocki N."/>
            <person name="Veneault-Fourrey C."/>
            <person name="LaButti K."/>
            <person name="Lindquist E.A."/>
            <person name="Lipzen A."/>
            <person name="Lundell T."/>
            <person name="Morin E."/>
            <person name="Murat C."/>
            <person name="Sun H."/>
            <person name="Tunlid A."/>
            <person name="Henrissat B."/>
            <person name="Grigoriev I.V."/>
            <person name="Hibbett D.S."/>
            <person name="Martin F."/>
            <person name="Nordberg H.P."/>
            <person name="Cantor M.N."/>
            <person name="Hua S.X."/>
        </authorList>
    </citation>
    <scope>NUCLEOTIDE SEQUENCE [LARGE SCALE GENOMIC DNA]</scope>
    <source>
        <strain evidence="5 6">Zn</strain>
    </source>
</reference>
<evidence type="ECO:0000256" key="1">
    <source>
        <dbReference type="ARBA" id="ARBA00008853"/>
    </source>
</evidence>
<dbReference type="GO" id="GO:0004341">
    <property type="term" value="F:gluconolactonase activity"/>
    <property type="evidence" value="ECO:0007669"/>
    <property type="project" value="TreeGrafter"/>
</dbReference>
<dbReference type="FunCoup" id="A0A0C3HTC9">
    <property type="interactions" value="48"/>
</dbReference>
<dbReference type="PRINTS" id="PR01790">
    <property type="entry name" value="SMP30FAMILY"/>
</dbReference>
<evidence type="ECO:0000259" key="4">
    <source>
        <dbReference type="Pfam" id="PF08450"/>
    </source>
</evidence>
<gene>
    <name evidence="5" type="ORF">OIDMADRAFT_155251</name>
</gene>
<feature type="binding site" evidence="3">
    <location>
        <position position="166"/>
    </location>
    <ligand>
        <name>a divalent metal cation</name>
        <dbReference type="ChEBI" id="CHEBI:60240"/>
    </ligand>
</feature>
<dbReference type="EMBL" id="KN832871">
    <property type="protein sequence ID" value="KIN06260.1"/>
    <property type="molecule type" value="Genomic_DNA"/>
</dbReference>
<feature type="binding site" evidence="3">
    <location>
        <position position="115"/>
    </location>
    <ligand>
        <name>substrate</name>
    </ligand>
</feature>
<comment type="cofactor">
    <cofactor evidence="3">
        <name>Zn(2+)</name>
        <dbReference type="ChEBI" id="CHEBI:29105"/>
    </cofactor>
    <text evidence="3">Binds 1 divalent metal cation per subunit.</text>
</comment>
<dbReference type="PANTHER" id="PTHR10907">
    <property type="entry name" value="REGUCALCIN"/>
    <property type="match status" value="1"/>
</dbReference>
<feature type="binding site" evidence="3">
    <location>
        <position position="215"/>
    </location>
    <ligand>
        <name>a divalent metal cation</name>
        <dbReference type="ChEBI" id="CHEBI:60240"/>
    </ligand>
</feature>
<dbReference type="SUPFAM" id="SSF63829">
    <property type="entry name" value="Calcium-dependent phosphotriesterase"/>
    <property type="match status" value="1"/>
</dbReference>
<dbReference type="InterPro" id="IPR005511">
    <property type="entry name" value="SMP-30"/>
</dbReference>
<dbReference type="STRING" id="913774.A0A0C3HTC9"/>
<dbReference type="Proteomes" id="UP000054321">
    <property type="component" value="Unassembled WGS sequence"/>
</dbReference>